<keyword evidence="2" id="KW-1185">Reference proteome</keyword>
<evidence type="ECO:0000313" key="1">
    <source>
        <dbReference type="EMBL" id="USF23951.1"/>
    </source>
</evidence>
<dbReference type="GO" id="GO:0032259">
    <property type="term" value="P:methylation"/>
    <property type="evidence" value="ECO:0007669"/>
    <property type="project" value="InterPro"/>
</dbReference>
<reference evidence="1" key="1">
    <citation type="journal article" date="2014" name="Genome Announc.">
        <title>Draft genome sequences of the altered schaedler flora, a defined bacterial community from gnotobiotic mice.</title>
        <authorList>
            <person name="Wannemuehler M.J."/>
            <person name="Overstreet A.M."/>
            <person name="Ward D.V."/>
            <person name="Phillips G.J."/>
        </authorList>
    </citation>
    <scope>NUCLEOTIDE SEQUENCE</scope>
    <source>
        <strain evidence="1">ASF457</strain>
    </source>
</reference>
<organism evidence="1 2">
    <name type="scientific">Mucispirillum schaedleri ASF457</name>
    <dbReference type="NCBI Taxonomy" id="1379858"/>
    <lineage>
        <taxon>Bacteria</taxon>
        <taxon>Pseudomonadati</taxon>
        <taxon>Deferribacterota</taxon>
        <taxon>Deferribacteres</taxon>
        <taxon>Deferribacterales</taxon>
        <taxon>Mucispirillaceae</taxon>
        <taxon>Mucispirillum</taxon>
    </lineage>
</organism>
<dbReference type="InterPro" id="IPR025714">
    <property type="entry name" value="Methyltranfer_dom"/>
</dbReference>
<proteinExistence type="predicted"/>
<dbReference type="PROSITE" id="PS00092">
    <property type="entry name" value="N6_MTASE"/>
    <property type="match status" value="1"/>
</dbReference>
<dbReference type="RefSeq" id="WP_023275321.1">
    <property type="nucleotide sequence ID" value="NZ_CP097562.1"/>
</dbReference>
<dbReference type="AlphaFoldDB" id="V2QD42"/>
<dbReference type="EMBL" id="CP097562">
    <property type="protein sequence ID" value="USF23951.1"/>
    <property type="molecule type" value="Genomic_DNA"/>
</dbReference>
<dbReference type="Gene3D" id="3.40.50.150">
    <property type="entry name" value="Vaccinia Virus protein VP39"/>
    <property type="match status" value="1"/>
</dbReference>
<reference evidence="1" key="3">
    <citation type="submission" date="2022-06" db="EMBL/GenBank/DDBJ databases">
        <title>Resources to Facilitate Use of the Altered Schaedler Flora (ASF) Mouse Model to Study Microbiome Function.</title>
        <authorList>
            <person name="Proctor A."/>
            <person name="Parvinroo S."/>
            <person name="Richie T."/>
            <person name="Jia X."/>
            <person name="Lee S.T.M."/>
            <person name="Karp P.D."/>
            <person name="Paley S."/>
            <person name="Kostic A.D."/>
            <person name="Pierre J.F."/>
            <person name="Wannemuehler M.J."/>
            <person name="Phillips G.J."/>
        </authorList>
    </citation>
    <scope>NUCLEOTIDE SEQUENCE</scope>
    <source>
        <strain evidence="1">ASF457</strain>
    </source>
</reference>
<dbReference type="Pfam" id="PF13847">
    <property type="entry name" value="Methyltransf_31"/>
    <property type="match status" value="1"/>
</dbReference>
<dbReference type="KEGG" id="msch:N508_001024"/>
<name>V2QD42_9BACT</name>
<sequence length="367" mass="43247">MKTAEHLSKKDIVNYGSFYTPDKLVKYIHKLISNNINTDILNDYVLLDNSCGTGNLLELMYSFNKVIGVDIDAAAIEFAKDRLSQKNIGLYTFNSLEYVDRKQYNILDSDKLFIVGNPPYNDRTSIIQSYLKKYNIYKINPKVEHRDLGISFLLSYNELKADYVCVLHPLSYLIKKTNFNGLGQFKDNYILMDSIIISSQEFCPASCSFFPIIIALYKKDEKGMDYEYIRRYVFKTDDSHNFSMNNYDFINKYIDKYPNKNKINISNAVAKFYTMRDINALKRSRTFIQDDCSNTVYVTKNKYSLYCYVDVFKKYIDKLPYYFGNFDVFINYNNFKSIEQEFIDSSEKNIRNEKIDKYFSELFGYTL</sequence>
<dbReference type="GO" id="GO:0008168">
    <property type="term" value="F:methyltransferase activity"/>
    <property type="evidence" value="ECO:0007669"/>
    <property type="project" value="InterPro"/>
</dbReference>
<evidence type="ECO:0000313" key="2">
    <source>
        <dbReference type="Proteomes" id="UP000017429"/>
    </source>
</evidence>
<accession>V2QD42</accession>
<reference evidence="1" key="2">
    <citation type="submission" date="2022-05" db="EMBL/GenBank/DDBJ databases">
        <authorList>
            <person name="Proctor A.L."/>
            <person name="Phillips G.J."/>
            <person name="Wannemuehler M.J."/>
        </authorList>
    </citation>
    <scope>NUCLEOTIDE SEQUENCE</scope>
    <source>
        <strain evidence="1">ASF457</strain>
    </source>
</reference>
<dbReference type="REBASE" id="86316">
    <property type="entry name" value="M.Msc457ORF485P"/>
</dbReference>
<dbReference type="PRINTS" id="PR00507">
    <property type="entry name" value="N12N6MTFRASE"/>
</dbReference>
<gene>
    <name evidence="1" type="ORF">N508_001024</name>
</gene>
<dbReference type="Proteomes" id="UP000017429">
    <property type="component" value="Chromosome"/>
</dbReference>
<protein>
    <submittedName>
        <fullName evidence="1">Uncharacterized protein</fullName>
    </submittedName>
</protein>
<dbReference type="InterPro" id="IPR029063">
    <property type="entry name" value="SAM-dependent_MTases_sf"/>
</dbReference>
<dbReference type="InterPro" id="IPR002052">
    <property type="entry name" value="DNA_methylase_N6_adenine_CS"/>
</dbReference>
<dbReference type="GO" id="GO:0003676">
    <property type="term" value="F:nucleic acid binding"/>
    <property type="evidence" value="ECO:0007669"/>
    <property type="project" value="InterPro"/>
</dbReference>
<dbReference type="CDD" id="cd02440">
    <property type="entry name" value="AdoMet_MTases"/>
    <property type="match status" value="1"/>
</dbReference>
<dbReference type="OrthoDB" id="5328403at2"/>
<dbReference type="SUPFAM" id="SSF53335">
    <property type="entry name" value="S-adenosyl-L-methionine-dependent methyltransferases"/>
    <property type="match status" value="1"/>
</dbReference>